<dbReference type="InterPro" id="IPR036640">
    <property type="entry name" value="ABC1_TM_sf"/>
</dbReference>
<dbReference type="Gene3D" id="3.40.50.300">
    <property type="entry name" value="P-loop containing nucleotide triphosphate hydrolases"/>
    <property type="match status" value="1"/>
</dbReference>
<name>A0A0G3GZU3_9CORY</name>
<dbReference type="Gene3D" id="1.20.1560.10">
    <property type="entry name" value="ABC transporter type 1, transmembrane domain"/>
    <property type="match status" value="2"/>
</dbReference>
<feature type="transmembrane region" description="Helical" evidence="6">
    <location>
        <begin position="660"/>
        <end position="682"/>
    </location>
</feature>
<feature type="transmembrane region" description="Helical" evidence="6">
    <location>
        <begin position="178"/>
        <end position="195"/>
    </location>
</feature>
<keyword evidence="9" id="KW-1185">Reference proteome</keyword>
<feature type="transmembrane region" description="Helical" evidence="6">
    <location>
        <begin position="564"/>
        <end position="583"/>
    </location>
</feature>
<dbReference type="GO" id="GO:0005524">
    <property type="term" value="F:ATP binding"/>
    <property type="evidence" value="ECO:0007669"/>
    <property type="project" value="InterPro"/>
</dbReference>
<organism evidence="8 9">
    <name type="scientific">Corynebacterium mustelae</name>
    <dbReference type="NCBI Taxonomy" id="571915"/>
    <lineage>
        <taxon>Bacteria</taxon>
        <taxon>Bacillati</taxon>
        <taxon>Actinomycetota</taxon>
        <taxon>Actinomycetes</taxon>
        <taxon>Mycobacteriales</taxon>
        <taxon>Corynebacteriaceae</taxon>
        <taxon>Corynebacterium</taxon>
    </lineage>
</organism>
<keyword evidence="2 6" id="KW-0812">Transmembrane</keyword>
<feature type="transmembrane region" description="Helical" evidence="6">
    <location>
        <begin position="289"/>
        <end position="310"/>
    </location>
</feature>
<accession>A0A0G3GZU3</accession>
<evidence type="ECO:0000313" key="8">
    <source>
        <dbReference type="EMBL" id="AKK06654.1"/>
    </source>
</evidence>
<evidence type="ECO:0000256" key="2">
    <source>
        <dbReference type="ARBA" id="ARBA00022692"/>
    </source>
</evidence>
<feature type="region of interest" description="Disordered" evidence="5">
    <location>
        <begin position="520"/>
        <end position="540"/>
    </location>
</feature>
<gene>
    <name evidence="8" type="ORF">CMUST_11715</name>
</gene>
<dbReference type="KEGG" id="cmv:CMUST_11715"/>
<evidence type="ECO:0000256" key="5">
    <source>
        <dbReference type="SAM" id="MobiDB-lite"/>
    </source>
</evidence>
<reference evidence="8 9" key="1">
    <citation type="journal article" date="2015" name="Genome Announc.">
        <title>Complete Genome Sequence of the Type Strain Corynebacterium mustelae DSM 45274, Isolated from Various Tissues of a Male Ferret with Lethal Sepsis.</title>
        <authorList>
            <person name="Ruckert C."/>
            <person name="Eimer J."/>
            <person name="Winkler A."/>
            <person name="Tauch A."/>
        </authorList>
    </citation>
    <scope>NUCLEOTIDE SEQUENCE [LARGE SCALE GENOMIC DNA]</scope>
    <source>
        <strain evidence="8 9">DSM 45274</strain>
    </source>
</reference>
<dbReference type="OrthoDB" id="5190011at2"/>
<feature type="transmembrane region" description="Helical" evidence="6">
    <location>
        <begin position="688"/>
        <end position="705"/>
    </location>
</feature>
<feature type="transmembrane region" description="Helical" evidence="6">
    <location>
        <begin position="595"/>
        <end position="617"/>
    </location>
</feature>
<feature type="transmembrane region" description="Helical" evidence="6">
    <location>
        <begin position="259"/>
        <end position="283"/>
    </location>
</feature>
<feature type="transmembrane region" description="Helical" evidence="6">
    <location>
        <begin position="149"/>
        <end position="172"/>
    </location>
</feature>
<evidence type="ECO:0000313" key="9">
    <source>
        <dbReference type="Proteomes" id="UP000035199"/>
    </source>
</evidence>
<keyword evidence="3 6" id="KW-1133">Transmembrane helix</keyword>
<protein>
    <recommendedName>
        <fullName evidence="7">ABC transmembrane type-1 domain-containing protein</fullName>
    </recommendedName>
</protein>
<dbReference type="Proteomes" id="UP000035199">
    <property type="component" value="Chromosome"/>
</dbReference>
<comment type="subcellular location">
    <subcellularLocation>
        <location evidence="1">Cell membrane</location>
        <topology evidence="1">Multi-pass membrane protein</topology>
    </subcellularLocation>
</comment>
<feature type="transmembrane region" description="Helical" evidence="6">
    <location>
        <begin position="778"/>
        <end position="796"/>
    </location>
</feature>
<keyword evidence="4 6" id="KW-0472">Membrane</keyword>
<feature type="transmembrane region" description="Helical" evidence="6">
    <location>
        <begin position="85"/>
        <end position="102"/>
    </location>
</feature>
<feature type="domain" description="ABC transmembrane type-1" evidence="7">
    <location>
        <begin position="560"/>
        <end position="716"/>
    </location>
</feature>
<evidence type="ECO:0000256" key="6">
    <source>
        <dbReference type="SAM" id="Phobius"/>
    </source>
</evidence>
<dbReference type="GO" id="GO:0140359">
    <property type="term" value="F:ABC-type transporter activity"/>
    <property type="evidence" value="ECO:0007669"/>
    <property type="project" value="InterPro"/>
</dbReference>
<feature type="transmembrane region" description="Helical" evidence="6">
    <location>
        <begin position="36"/>
        <end position="65"/>
    </location>
</feature>
<evidence type="ECO:0000256" key="4">
    <source>
        <dbReference type="ARBA" id="ARBA00023136"/>
    </source>
</evidence>
<dbReference type="AlphaFoldDB" id="A0A0G3GZU3"/>
<dbReference type="GO" id="GO:0005886">
    <property type="term" value="C:plasma membrane"/>
    <property type="evidence" value="ECO:0007669"/>
    <property type="project" value="UniProtKB-SubCell"/>
</dbReference>
<dbReference type="SUPFAM" id="SSF90123">
    <property type="entry name" value="ABC transporter transmembrane region"/>
    <property type="match status" value="2"/>
</dbReference>
<dbReference type="EMBL" id="CP011542">
    <property type="protein sequence ID" value="AKK06654.1"/>
    <property type="molecule type" value="Genomic_DNA"/>
</dbReference>
<dbReference type="InterPro" id="IPR027417">
    <property type="entry name" value="P-loop_NTPase"/>
</dbReference>
<dbReference type="InterPro" id="IPR011527">
    <property type="entry name" value="ABC1_TM_dom"/>
</dbReference>
<proteinExistence type="predicted"/>
<dbReference type="SUPFAM" id="SSF52540">
    <property type="entry name" value="P-loop containing nucleoside triphosphate hydrolases"/>
    <property type="match status" value="1"/>
</dbReference>
<evidence type="ECO:0000256" key="1">
    <source>
        <dbReference type="ARBA" id="ARBA00004651"/>
    </source>
</evidence>
<evidence type="ECO:0000256" key="3">
    <source>
        <dbReference type="ARBA" id="ARBA00022989"/>
    </source>
</evidence>
<reference evidence="9" key="2">
    <citation type="submission" date="2015-05" db="EMBL/GenBank/DDBJ databases">
        <title>Complete genome sequence of Corynebacterium mustelae DSM 45274, isolated from various tissues of a male ferret with lethal sepsis.</title>
        <authorList>
            <person name="Ruckert C."/>
            <person name="Albersmeier A."/>
            <person name="Winkler A."/>
            <person name="Tauch A."/>
        </authorList>
    </citation>
    <scope>NUCLEOTIDE SEQUENCE [LARGE SCALE GENOMIC DNA]</scope>
    <source>
        <strain evidence="9">DSM 45274</strain>
    </source>
</reference>
<dbReference type="PATRIC" id="fig|571915.4.peg.2501"/>
<dbReference type="PROSITE" id="PS50929">
    <property type="entry name" value="ABC_TM1F"/>
    <property type="match status" value="1"/>
</dbReference>
<dbReference type="RefSeq" id="WP_047262640.1">
    <property type="nucleotide sequence ID" value="NZ_CP011542.1"/>
</dbReference>
<evidence type="ECO:0000259" key="7">
    <source>
        <dbReference type="PROSITE" id="PS50929"/>
    </source>
</evidence>
<sequence length="1010" mass="108922">MAQRGYGWDRKFGEFGSYAQYERFNSQVTSQSGWSAWLAFVAAFPAKAAAVFLWGLLSTGFYLVLPFNFEAFERSLTAGVHTHKTAAIFIACFIGALGFSWLKSYAELSLVQGVRFLAFRVFLDDGLRSNTSENTIGRLNTQPNQISQLAYVVDFVLSIIQSVGLAVVAIIAYKDTGLWAVIGIGIFTYFSFVMVRKIGVVFHRYIDSETARVELINAIATDAGRLRMAKLTDLVFGWLHQKRTHQEHIMKDRAKLQTINAVVLQSAVPVVVATAVLVALVTGKTSDSYLSLLMISTLLYSAMGEVVANYRVIRLAVPMLNEWDERRQASAKTTSGDSETPLPALETSCVIRGAEAPELLDAARNLADVVVIDNPDVIPESLVNQLIGGFSIVQRDNWRRLVADFGLPPDTTTQLGQGRAASLSLGEKARLWIALMVALNDDTTTSAVFFSDGFLAVMDNRTRMRVLSAVLGSPVPIVFIGTKKLSVGDCPVFEYHAGDIHQVADSVSTMVLETNNHQRVPEAPQPMENSDNNEVGAGVPKPKPSLGLAQKVFAACFGRGGTTALLLVGALSALLSVGLPLVLETAAATVSPTSIGLLVLVIAACLVIPVVTGLVQFRLPITNFSRLHVKAAQATVNHSTPTRRGEYMGRFGDDFSTMQMTIPGALVSMITAVASVAVLCAIVAGQSLLLVVIILPIVVVGGWLYRRGSARLTHASDVQATGRDTFLSECAALITSRQLPSTTLVQHARIQVFEQVRAVFQSSTKNAIGAQLARGRDLSLLSAAILCIGVASVVFFPADNVISGAVVAYLFYSFATQVPTVISALQDFDLALITAGRVLNLTEFAPPHHQFATEHTRQSAQRIEETVRTNDGTGGVVEISGRSGAGKSTALVLYGATSDPAPVIVPDDLAVLQFAPKDESTDSPAWLHGDLHTRKARQQALVDYAETQVATSVVVLDETLSELPQHAQRAAMQRLHAAANQHNAVVIVVLHTAKESEDLRDFIDEQLVLD</sequence>